<gene>
    <name evidence="10" type="primary">ant1</name>
    <name evidence="10" type="ORF">Lisr_2444</name>
</gene>
<keyword evidence="7" id="KW-0547">Nucleotide-binding</keyword>
<evidence type="ECO:0000256" key="3">
    <source>
        <dbReference type="ARBA" id="ARBA00035126"/>
    </source>
</evidence>
<evidence type="ECO:0000313" key="10">
    <source>
        <dbReference type="EMBL" id="KTD14736.1"/>
    </source>
</evidence>
<dbReference type="InterPro" id="IPR043519">
    <property type="entry name" value="NT_sf"/>
</dbReference>
<dbReference type="CDD" id="cd05403">
    <property type="entry name" value="NT_KNTase_like"/>
    <property type="match status" value="1"/>
</dbReference>
<dbReference type="InterPro" id="IPR024172">
    <property type="entry name" value="AadA/Aad9"/>
</dbReference>
<dbReference type="OrthoDB" id="7058480at2"/>
<dbReference type="GO" id="GO:0046677">
    <property type="term" value="P:response to antibiotic"/>
    <property type="evidence" value="ECO:0007669"/>
    <property type="project" value="UniProtKB-KW"/>
</dbReference>
<dbReference type="Gene3D" id="3.30.460.10">
    <property type="entry name" value="Beta Polymerase, domain 2"/>
    <property type="match status" value="1"/>
</dbReference>
<dbReference type="InterPro" id="IPR025184">
    <property type="entry name" value="AadA_C"/>
</dbReference>
<evidence type="ECO:0000313" key="11">
    <source>
        <dbReference type="Proteomes" id="UP000054761"/>
    </source>
</evidence>
<dbReference type="RefSeq" id="WP_058502737.1">
    <property type="nucleotide sequence ID" value="NZ_CAAAJA010000025.1"/>
</dbReference>
<evidence type="ECO:0000256" key="7">
    <source>
        <dbReference type="PIRNR" id="PIRNR000819"/>
    </source>
</evidence>
<sequence length="274" mass="31311">MNNEMQQQIQQCFDLIKAILNNDLLGVYLFGSSIAGGLQKYSDIDLLVISNRSTTHDEKAKFVKNLLEISGIYMKGERFPIEMTIIEKSQVSPWHYPPIFDFQYGEWLRSQFNDGIIEPWGSNEMPDLAIMITQVLLASKTLYGANPHEILCKVPYTDYMLATLDALPSLMADIDTDTRNVLLTLARIWRTVETDTISSKPAAASWSIKQLPQEYILVMHRAKAICIGEEKEYWDDIKALIKPCADFISDKINFKLARINLSENTYKSINMLNE</sequence>
<evidence type="ECO:0000259" key="8">
    <source>
        <dbReference type="Pfam" id="PF13427"/>
    </source>
</evidence>
<dbReference type="GO" id="GO:0005524">
    <property type="term" value="F:ATP binding"/>
    <property type="evidence" value="ECO:0007669"/>
    <property type="project" value="UniProtKB-KW"/>
</dbReference>
<keyword evidence="11" id="KW-1185">Reference proteome</keyword>
<accession>A0A0W0V3L1</accession>
<dbReference type="GO" id="GO:0009012">
    <property type="term" value="F:aminoglycoside 3''-adenylyltransferase activity"/>
    <property type="evidence" value="ECO:0007669"/>
    <property type="project" value="UniProtKB-EC"/>
</dbReference>
<keyword evidence="7 10" id="KW-0548">Nucleotidyltransferase</keyword>
<dbReference type="SUPFAM" id="SSF81301">
    <property type="entry name" value="Nucleotidyltransferase"/>
    <property type="match status" value="1"/>
</dbReference>
<dbReference type="PATRIC" id="fig|454.4.peg.2671"/>
<evidence type="ECO:0000256" key="1">
    <source>
        <dbReference type="ARBA" id="ARBA00022679"/>
    </source>
</evidence>
<comment type="caution">
    <text evidence="10">The sequence shown here is derived from an EMBL/GenBank/DDBJ whole genome shotgun (WGS) entry which is preliminary data.</text>
</comment>
<dbReference type="Proteomes" id="UP000054761">
    <property type="component" value="Unassembled WGS sequence"/>
</dbReference>
<protein>
    <recommendedName>
        <fullName evidence="4 7">Aminoglycoside (3'') (9) adenylyltransferase</fullName>
        <ecNumber evidence="3 7">2.7.7.47</ecNumber>
    </recommendedName>
</protein>
<evidence type="ECO:0000256" key="5">
    <source>
        <dbReference type="ARBA" id="ARBA00047831"/>
    </source>
</evidence>
<name>A0A0W0V3L1_9GAMM</name>
<evidence type="ECO:0000259" key="9">
    <source>
        <dbReference type="Pfam" id="PF18765"/>
    </source>
</evidence>
<evidence type="ECO:0000256" key="4">
    <source>
        <dbReference type="ARBA" id="ARBA00035252"/>
    </source>
</evidence>
<dbReference type="GO" id="GO:0070566">
    <property type="term" value="F:adenylyltransferase activity"/>
    <property type="evidence" value="ECO:0007669"/>
    <property type="project" value="InterPro"/>
</dbReference>
<dbReference type="Pfam" id="PF13427">
    <property type="entry name" value="AadA_C"/>
    <property type="match status" value="1"/>
</dbReference>
<dbReference type="Pfam" id="PF18765">
    <property type="entry name" value="Polbeta"/>
    <property type="match status" value="1"/>
</dbReference>
<dbReference type="EC" id="2.7.7.47" evidence="3 7"/>
<dbReference type="EMBL" id="LNYH01000148">
    <property type="protein sequence ID" value="KTD14736.1"/>
    <property type="molecule type" value="Genomic_DNA"/>
</dbReference>
<keyword evidence="2 7" id="KW-0046">Antibiotic resistance</keyword>
<keyword evidence="1 7" id="KW-0808">Transferase</keyword>
<dbReference type="PIRSF" id="PIRSF000819">
    <property type="entry name" value="Streptomycin_3-adenylyltransf"/>
    <property type="match status" value="1"/>
</dbReference>
<dbReference type="InterPro" id="IPR041633">
    <property type="entry name" value="Polbeta"/>
</dbReference>
<comment type="catalytic activity">
    <reaction evidence="5 7">
        <text>spectinomycin + ATP = 9-O-adenylylspectinomycin + diphosphate</text>
        <dbReference type="Rhea" id="RHEA:63228"/>
        <dbReference type="ChEBI" id="CHEBI:30616"/>
        <dbReference type="ChEBI" id="CHEBI:33019"/>
        <dbReference type="ChEBI" id="CHEBI:146260"/>
        <dbReference type="ChEBI" id="CHEBI:146261"/>
    </reaction>
</comment>
<comment type="catalytic activity">
    <reaction evidence="6 7">
        <text>streptomycin + ATP = 3''-O-adenylylstreptomycin + diphosphate</text>
        <dbReference type="Rhea" id="RHEA:20245"/>
        <dbReference type="ChEBI" id="CHEBI:30616"/>
        <dbReference type="ChEBI" id="CHEBI:33019"/>
        <dbReference type="ChEBI" id="CHEBI:58007"/>
        <dbReference type="ChEBI" id="CHEBI:58605"/>
        <dbReference type="EC" id="2.7.7.47"/>
    </reaction>
</comment>
<keyword evidence="7" id="KW-0067">ATP-binding</keyword>
<organism evidence="10 11">
    <name type="scientific">Legionella israelensis</name>
    <dbReference type="NCBI Taxonomy" id="454"/>
    <lineage>
        <taxon>Bacteria</taxon>
        <taxon>Pseudomonadati</taxon>
        <taxon>Pseudomonadota</taxon>
        <taxon>Gammaproteobacteria</taxon>
        <taxon>Legionellales</taxon>
        <taxon>Legionellaceae</taxon>
        <taxon>Legionella</taxon>
    </lineage>
</organism>
<dbReference type="AlphaFoldDB" id="A0A0W0V3L1"/>
<feature type="domain" description="Adenylyltransferase AadA C-terminal" evidence="8">
    <location>
        <begin position="150"/>
        <end position="249"/>
    </location>
</feature>
<proteinExistence type="predicted"/>
<reference evidence="10 11" key="1">
    <citation type="submission" date="2015-11" db="EMBL/GenBank/DDBJ databases">
        <title>Genomic analysis of 38 Legionella species identifies large and diverse effector repertoires.</title>
        <authorList>
            <person name="Burstein D."/>
            <person name="Amaro F."/>
            <person name="Zusman T."/>
            <person name="Lifshitz Z."/>
            <person name="Cohen O."/>
            <person name="Gilbert J.A."/>
            <person name="Pupko T."/>
            <person name="Shuman H.A."/>
            <person name="Segal G."/>
        </authorList>
    </citation>
    <scope>NUCLEOTIDE SEQUENCE [LARGE SCALE GENOMIC DNA]</scope>
    <source>
        <strain evidence="10 11">Bercovier 4</strain>
    </source>
</reference>
<evidence type="ECO:0000256" key="2">
    <source>
        <dbReference type="ARBA" id="ARBA00023251"/>
    </source>
</evidence>
<evidence type="ECO:0000256" key="6">
    <source>
        <dbReference type="ARBA" id="ARBA00048566"/>
    </source>
</evidence>
<feature type="domain" description="Polymerase beta nucleotidyltransferase" evidence="9">
    <location>
        <begin position="16"/>
        <end position="69"/>
    </location>
</feature>